<reference evidence="1" key="2">
    <citation type="journal article" date="2022" name="Res Sq">
        <title>Comparative Genomics Reveals Insights into the Divergent Evolution of Astigmatic Mites and Household Pest Adaptations.</title>
        <authorList>
            <person name="Xiong Q."/>
            <person name="Wan A.T.-Y."/>
            <person name="Liu X.-Y."/>
            <person name="Fung C.S.-H."/>
            <person name="Xiao X."/>
            <person name="Malainual N."/>
            <person name="Hou J."/>
            <person name="Wang L."/>
            <person name="Wang M."/>
            <person name="Yang K."/>
            <person name="Cui Y."/>
            <person name="Leung E."/>
            <person name="Nong W."/>
            <person name="Shin S.-K."/>
            <person name="Au S."/>
            <person name="Jeong K.Y."/>
            <person name="Chew F.T."/>
            <person name="Hui J."/>
            <person name="Leung T.F."/>
            <person name="Tungtrongchitr A."/>
            <person name="Zhong N."/>
            <person name="Liu Z."/>
            <person name="Tsui S."/>
        </authorList>
    </citation>
    <scope>NUCLEOTIDE SEQUENCE</scope>
    <source>
        <strain evidence="1">Derf</strain>
        <tissue evidence="1">Whole organism</tissue>
    </source>
</reference>
<gene>
    <name evidence="1" type="ORF">DERF_013288</name>
</gene>
<reference evidence="1" key="1">
    <citation type="submission" date="2013-05" db="EMBL/GenBank/DDBJ databases">
        <authorList>
            <person name="Yim A.K.Y."/>
            <person name="Chan T.F."/>
            <person name="Ji K.M."/>
            <person name="Liu X.Y."/>
            <person name="Zhou J.W."/>
            <person name="Li R.Q."/>
            <person name="Yang K.Y."/>
            <person name="Li J."/>
            <person name="Li M."/>
            <person name="Law P.T.W."/>
            <person name="Wu Y.L."/>
            <person name="Cai Z.L."/>
            <person name="Qin H."/>
            <person name="Bao Y."/>
            <person name="Leung R.K.K."/>
            <person name="Ng P.K.S."/>
            <person name="Zou J."/>
            <person name="Zhong X.J."/>
            <person name="Ran P.X."/>
            <person name="Zhong N.S."/>
            <person name="Liu Z.G."/>
            <person name="Tsui S.K.W."/>
        </authorList>
    </citation>
    <scope>NUCLEOTIDE SEQUENCE</scope>
    <source>
        <strain evidence="1">Derf</strain>
        <tissue evidence="1">Whole organism</tissue>
    </source>
</reference>
<feature type="non-terminal residue" evidence="1">
    <location>
        <position position="1"/>
    </location>
</feature>
<comment type="caution">
    <text evidence="1">The sequence shown here is derived from an EMBL/GenBank/DDBJ whole genome shotgun (WGS) entry which is preliminary data.</text>
</comment>
<protein>
    <submittedName>
        <fullName evidence="1">Uncharacterized protein</fullName>
    </submittedName>
</protein>
<evidence type="ECO:0000313" key="1">
    <source>
        <dbReference type="EMBL" id="KAH9497291.1"/>
    </source>
</evidence>
<dbReference type="EMBL" id="ASGP02000007">
    <property type="protein sequence ID" value="KAH9497291.1"/>
    <property type="molecule type" value="Genomic_DNA"/>
</dbReference>
<organism evidence="1 2">
    <name type="scientific">Dermatophagoides farinae</name>
    <name type="common">American house dust mite</name>
    <dbReference type="NCBI Taxonomy" id="6954"/>
    <lineage>
        <taxon>Eukaryota</taxon>
        <taxon>Metazoa</taxon>
        <taxon>Ecdysozoa</taxon>
        <taxon>Arthropoda</taxon>
        <taxon>Chelicerata</taxon>
        <taxon>Arachnida</taxon>
        <taxon>Acari</taxon>
        <taxon>Acariformes</taxon>
        <taxon>Sarcoptiformes</taxon>
        <taxon>Astigmata</taxon>
        <taxon>Psoroptidia</taxon>
        <taxon>Analgoidea</taxon>
        <taxon>Pyroglyphidae</taxon>
        <taxon>Dermatophagoidinae</taxon>
        <taxon>Dermatophagoides</taxon>
    </lineage>
</organism>
<sequence length="79" mass="8866">MESSSDVDNNLNKQLDPFWLLVSILVDLVYLRHLSYGQHVPFCSDADHGNDDDDDDGDDDVAVAVVIIVMTKLDYRIAL</sequence>
<name>A0A922HPV3_DERFA</name>
<evidence type="ECO:0000313" key="2">
    <source>
        <dbReference type="Proteomes" id="UP000790347"/>
    </source>
</evidence>
<proteinExistence type="predicted"/>
<dbReference type="AlphaFoldDB" id="A0A922HPV3"/>
<accession>A0A922HPV3</accession>
<dbReference type="Proteomes" id="UP000790347">
    <property type="component" value="Unassembled WGS sequence"/>
</dbReference>
<keyword evidence="2" id="KW-1185">Reference proteome</keyword>